<dbReference type="AlphaFoldDB" id="A0A8J3A7C3"/>
<accession>A0A8J3A7C3</accession>
<protein>
    <recommendedName>
        <fullName evidence="3">Phosphodiesterase</fullName>
    </recommendedName>
</protein>
<dbReference type="RefSeq" id="WP_130649303.1">
    <property type="nucleotide sequence ID" value="NZ_BMHA01000004.1"/>
</dbReference>
<dbReference type="GO" id="GO:0020037">
    <property type="term" value="F:heme binding"/>
    <property type="evidence" value="ECO:0007669"/>
    <property type="project" value="InterPro"/>
</dbReference>
<reference evidence="1" key="1">
    <citation type="journal article" date="2014" name="Int. J. Syst. Evol. Microbiol.">
        <title>Complete genome sequence of Corynebacterium casei LMG S-19264T (=DSM 44701T), isolated from a smear-ripened cheese.</title>
        <authorList>
            <consortium name="US DOE Joint Genome Institute (JGI-PGF)"/>
            <person name="Walter F."/>
            <person name="Albersmeier A."/>
            <person name="Kalinowski J."/>
            <person name="Ruckert C."/>
        </authorList>
    </citation>
    <scope>NUCLEOTIDE SEQUENCE</scope>
    <source>
        <strain evidence="1">CGMCC 1.14988</strain>
    </source>
</reference>
<organism evidence="1 2">
    <name type="scientific">Egicoccus halophilus</name>
    <dbReference type="NCBI Taxonomy" id="1670830"/>
    <lineage>
        <taxon>Bacteria</taxon>
        <taxon>Bacillati</taxon>
        <taxon>Actinomycetota</taxon>
        <taxon>Nitriliruptoria</taxon>
        <taxon>Egicoccales</taxon>
        <taxon>Egicoccaceae</taxon>
        <taxon>Egicoccus</taxon>
    </lineage>
</organism>
<dbReference type="Gene3D" id="2.40.180.10">
    <property type="entry name" value="Catalase core domain"/>
    <property type="match status" value="1"/>
</dbReference>
<dbReference type="SUPFAM" id="SSF56634">
    <property type="entry name" value="Heme-dependent catalase-like"/>
    <property type="match status" value="1"/>
</dbReference>
<keyword evidence="2" id="KW-1185">Reference proteome</keyword>
<evidence type="ECO:0000313" key="2">
    <source>
        <dbReference type="Proteomes" id="UP000650511"/>
    </source>
</evidence>
<dbReference type="Proteomes" id="UP000650511">
    <property type="component" value="Unassembled WGS sequence"/>
</dbReference>
<evidence type="ECO:0008006" key="3">
    <source>
        <dbReference type="Google" id="ProtNLM"/>
    </source>
</evidence>
<dbReference type="InterPro" id="IPR020835">
    <property type="entry name" value="Catalase_sf"/>
</dbReference>
<proteinExistence type="predicted"/>
<reference evidence="1" key="2">
    <citation type="submission" date="2020-09" db="EMBL/GenBank/DDBJ databases">
        <authorList>
            <person name="Sun Q."/>
            <person name="Zhou Y."/>
        </authorList>
    </citation>
    <scope>NUCLEOTIDE SEQUENCE</scope>
    <source>
        <strain evidence="1">CGMCC 1.14988</strain>
    </source>
</reference>
<sequence>MAVLPTGFRALAFLRGARAFHPRGLVFAARWEPTPQAGQLLRGSPLLAASRPAIVRLSRGVGLPVGAPDLLGLAVKLPDTYGAGRDQDLLLTSTGAGPVGRHVLRPARALTTSYSTLLPYELPHLGRRTLVAHAAAGEPRRTYAEVADGAAPPAFVVAIAGGPVLARVRVTPDPRPTDDGTVDFDPWHTGRDLVPVGLVNRLRRPTYGASRAGRRRRAARRA</sequence>
<gene>
    <name evidence="1" type="ORF">GCM10011354_14640</name>
</gene>
<comment type="caution">
    <text evidence="1">The sequence shown here is derived from an EMBL/GenBank/DDBJ whole genome shotgun (WGS) entry which is preliminary data.</text>
</comment>
<dbReference type="OrthoDB" id="3368165at2"/>
<name>A0A8J3A7C3_9ACTN</name>
<evidence type="ECO:0000313" key="1">
    <source>
        <dbReference type="EMBL" id="GGI05546.1"/>
    </source>
</evidence>
<dbReference type="EMBL" id="BMHA01000004">
    <property type="protein sequence ID" value="GGI05546.1"/>
    <property type="molecule type" value="Genomic_DNA"/>
</dbReference>